<dbReference type="RefSeq" id="WP_023173370.1">
    <property type="nucleotide sequence ID" value="NC_022600.1"/>
</dbReference>
<name>U5QKN8_GLOK1</name>
<accession>U5QKN8</accession>
<protein>
    <submittedName>
        <fullName evidence="1">Uncharacterized protein</fullName>
    </submittedName>
</protein>
<dbReference type="Proteomes" id="UP000017396">
    <property type="component" value="Chromosome"/>
</dbReference>
<dbReference type="EMBL" id="CP003587">
    <property type="protein sequence ID" value="AGY58245.1"/>
    <property type="molecule type" value="Genomic_DNA"/>
</dbReference>
<evidence type="ECO:0000313" key="2">
    <source>
        <dbReference type="Proteomes" id="UP000017396"/>
    </source>
</evidence>
<keyword evidence="2" id="KW-1185">Reference proteome</keyword>
<gene>
    <name evidence="1" type="ORF">GKIL_1999</name>
</gene>
<organism evidence="1 2">
    <name type="scientific">Gloeobacter kilaueensis (strain ATCC BAA-2537 / CCAP 1431/1 / ULC 316 / JS1)</name>
    <dbReference type="NCBI Taxonomy" id="1183438"/>
    <lineage>
        <taxon>Bacteria</taxon>
        <taxon>Bacillati</taxon>
        <taxon>Cyanobacteriota</taxon>
        <taxon>Cyanophyceae</taxon>
        <taxon>Gloeobacterales</taxon>
        <taxon>Gloeobacteraceae</taxon>
        <taxon>Gloeobacter</taxon>
    </lineage>
</organism>
<dbReference type="HOGENOM" id="CLU_1545441_0_0_3"/>
<dbReference type="KEGG" id="glj:GKIL_1999"/>
<proteinExistence type="predicted"/>
<dbReference type="AlphaFoldDB" id="U5QKN8"/>
<sequence length="173" mass="18947">MQQPVALIVETDPVDALLIEALLDSIEPYALWSVFSSFEQAALYCERQTSPVPAVIIAFAPAGTGFDAPAIERFNAQLAPAPPLVLVAGRHRLASKVLISLLSLRNILENCLSAATLGVAIASEARTRPVYASRPPIRRRAVLRRRALKPFTLPAATRRCWHSQFAPELRRQG</sequence>
<dbReference type="STRING" id="1183438.GKIL_1999"/>
<evidence type="ECO:0000313" key="1">
    <source>
        <dbReference type="EMBL" id="AGY58245.1"/>
    </source>
</evidence>
<reference evidence="1 2" key="1">
    <citation type="journal article" date="2013" name="PLoS ONE">
        <title>Cultivation and Complete Genome Sequencing of Gloeobacter kilaueensis sp. nov., from a Lava Cave in Kilauea Caldera, Hawai'i.</title>
        <authorList>
            <person name="Saw J.H."/>
            <person name="Schatz M."/>
            <person name="Brown M.V."/>
            <person name="Kunkel D.D."/>
            <person name="Foster J.S."/>
            <person name="Shick H."/>
            <person name="Christensen S."/>
            <person name="Hou S."/>
            <person name="Wan X."/>
            <person name="Donachie S.P."/>
        </authorList>
    </citation>
    <scope>NUCLEOTIDE SEQUENCE [LARGE SCALE GENOMIC DNA]</scope>
    <source>
        <strain evidence="2">JS</strain>
    </source>
</reference>